<dbReference type="Pfam" id="PF08799">
    <property type="entry name" value="PRP4"/>
    <property type="match status" value="1"/>
</dbReference>
<feature type="non-terminal residue" evidence="9">
    <location>
        <position position="1"/>
    </location>
</feature>
<proteinExistence type="inferred from homology"/>
<dbReference type="PANTHER" id="PTHR13007:SF19">
    <property type="entry name" value="PRE-MRNA-SPLICING FACTOR 18"/>
    <property type="match status" value="1"/>
</dbReference>
<dbReference type="AlphaFoldDB" id="A0A4P9XZG9"/>
<sequence length="262" mass="30958">ELSNLSNDEVTRRLRSKGEPIRLFGETEKQRRVRLRALEVIEERSEGQRNDFMKELEKVDEMVEKRAHAMKDGGASDAKRRRQENAYDQIHDSTISVEMLATDPDHVYRTVYIWAKRMLAEWELELEERPVEVKRSSQGRLQTATQRQSKEYLRPFFKLLKHKRMEPDVLARITEIVQYCMERNYMRANDSYLRLSIGNSPWPIGKQGLHIHERSAREKIFASQVAHVLNDETQRKWIQSIKRLMTFSQSKYPPDDLSKAIG</sequence>
<evidence type="ECO:0000313" key="9">
    <source>
        <dbReference type="EMBL" id="RKP10870.1"/>
    </source>
</evidence>
<dbReference type="GO" id="GO:0005682">
    <property type="term" value="C:U5 snRNP"/>
    <property type="evidence" value="ECO:0007669"/>
    <property type="project" value="TreeGrafter"/>
</dbReference>
<dbReference type="SMART" id="SM00500">
    <property type="entry name" value="SFM"/>
    <property type="match status" value="1"/>
</dbReference>
<feature type="domain" description="Pre-mRNA processing factor 4 (PRP4)-like" evidence="8">
    <location>
        <begin position="5"/>
        <end position="54"/>
    </location>
</feature>
<comment type="similarity">
    <text evidence="2">Belongs to the PRP18 family.</text>
</comment>
<dbReference type="EMBL" id="KZ992434">
    <property type="protein sequence ID" value="RKP10870.1"/>
    <property type="molecule type" value="Genomic_DNA"/>
</dbReference>
<dbReference type="SUPFAM" id="SSF158230">
    <property type="entry name" value="PRP4-like"/>
    <property type="match status" value="1"/>
</dbReference>
<name>A0A4P9XZG9_9FUNG</name>
<dbReference type="OrthoDB" id="10261918at2759"/>
<gene>
    <name evidence="9" type="ORF">THASP1DRAFT_12246</name>
</gene>
<dbReference type="InterPro" id="IPR039979">
    <property type="entry name" value="PRPF18"/>
</dbReference>
<organism evidence="9 10">
    <name type="scientific">Thamnocephalis sphaerospora</name>
    <dbReference type="NCBI Taxonomy" id="78915"/>
    <lineage>
        <taxon>Eukaryota</taxon>
        <taxon>Fungi</taxon>
        <taxon>Fungi incertae sedis</taxon>
        <taxon>Zoopagomycota</taxon>
        <taxon>Zoopagomycotina</taxon>
        <taxon>Zoopagomycetes</taxon>
        <taxon>Zoopagales</taxon>
        <taxon>Sigmoideomycetaceae</taxon>
        <taxon>Thamnocephalis</taxon>
    </lineage>
</organism>
<dbReference type="Gene3D" id="1.20.940.10">
    <property type="entry name" value="Functional domain of the splicing factor Prp18"/>
    <property type="match status" value="1"/>
</dbReference>
<evidence type="ECO:0000256" key="7">
    <source>
        <dbReference type="ARBA" id="ARBA00023242"/>
    </source>
</evidence>
<evidence type="ECO:0000256" key="4">
    <source>
        <dbReference type="ARBA" id="ARBA00022664"/>
    </source>
</evidence>
<dbReference type="GO" id="GO:0046540">
    <property type="term" value="C:U4/U6 x U5 tri-snRNP complex"/>
    <property type="evidence" value="ECO:0007669"/>
    <property type="project" value="TreeGrafter"/>
</dbReference>
<dbReference type="Proteomes" id="UP000271241">
    <property type="component" value="Unassembled WGS sequence"/>
</dbReference>
<dbReference type="STRING" id="78915.A0A4P9XZG9"/>
<evidence type="ECO:0000259" key="8">
    <source>
        <dbReference type="SMART" id="SM00500"/>
    </source>
</evidence>
<dbReference type="Gene3D" id="4.10.280.110">
    <property type="entry name" value="Pre-mRNA processing factor 4 domain"/>
    <property type="match status" value="1"/>
</dbReference>
<evidence type="ECO:0000256" key="5">
    <source>
        <dbReference type="ARBA" id="ARBA00022728"/>
    </source>
</evidence>
<accession>A0A4P9XZG9</accession>
<evidence type="ECO:0000256" key="2">
    <source>
        <dbReference type="ARBA" id="ARBA00008137"/>
    </source>
</evidence>
<dbReference type="GO" id="GO:0071021">
    <property type="term" value="C:U2-type post-spliceosomal complex"/>
    <property type="evidence" value="ECO:0007669"/>
    <property type="project" value="TreeGrafter"/>
</dbReference>
<dbReference type="Pfam" id="PF02840">
    <property type="entry name" value="Prp18"/>
    <property type="match status" value="1"/>
</dbReference>
<protein>
    <recommendedName>
        <fullName evidence="3">Pre-mRNA-splicing factor 18</fullName>
    </recommendedName>
</protein>
<dbReference type="SUPFAM" id="SSF47938">
    <property type="entry name" value="Functional domain of the splicing factor Prp18"/>
    <property type="match status" value="1"/>
</dbReference>
<keyword evidence="5" id="KW-0747">Spliceosome</keyword>
<dbReference type="InterPro" id="IPR004098">
    <property type="entry name" value="Prp18"/>
</dbReference>
<evidence type="ECO:0000256" key="1">
    <source>
        <dbReference type="ARBA" id="ARBA00004123"/>
    </source>
</evidence>
<dbReference type="InterPro" id="IPR036285">
    <property type="entry name" value="PRP4-like_sf"/>
</dbReference>
<comment type="subcellular location">
    <subcellularLocation>
        <location evidence="1">Nucleus</location>
    </subcellularLocation>
</comment>
<keyword evidence="10" id="KW-1185">Reference proteome</keyword>
<dbReference type="InterPro" id="IPR014906">
    <property type="entry name" value="PRP4-like"/>
</dbReference>
<evidence type="ECO:0000256" key="6">
    <source>
        <dbReference type="ARBA" id="ARBA00023187"/>
    </source>
</evidence>
<reference evidence="10" key="1">
    <citation type="journal article" date="2018" name="Nat. Microbiol.">
        <title>Leveraging single-cell genomics to expand the fungal tree of life.</title>
        <authorList>
            <person name="Ahrendt S.R."/>
            <person name="Quandt C.A."/>
            <person name="Ciobanu D."/>
            <person name="Clum A."/>
            <person name="Salamov A."/>
            <person name="Andreopoulos B."/>
            <person name="Cheng J.F."/>
            <person name="Woyke T."/>
            <person name="Pelin A."/>
            <person name="Henrissat B."/>
            <person name="Reynolds N.K."/>
            <person name="Benny G.L."/>
            <person name="Smith M.E."/>
            <person name="James T.Y."/>
            <person name="Grigoriev I.V."/>
        </authorList>
    </citation>
    <scope>NUCLEOTIDE SEQUENCE [LARGE SCALE GENOMIC DNA]</scope>
    <source>
        <strain evidence="10">RSA 1356</strain>
    </source>
</reference>
<keyword evidence="6" id="KW-0508">mRNA splicing</keyword>
<evidence type="ECO:0000313" key="10">
    <source>
        <dbReference type="Proteomes" id="UP000271241"/>
    </source>
</evidence>
<dbReference type="PANTHER" id="PTHR13007">
    <property type="entry name" value="PRE-MRNA SPLICING FACTOR-RELATED"/>
    <property type="match status" value="1"/>
</dbReference>
<dbReference type="GO" id="GO:0000350">
    <property type="term" value="P:generation of catalytic spliceosome for second transesterification step"/>
    <property type="evidence" value="ECO:0007669"/>
    <property type="project" value="TreeGrafter"/>
</dbReference>
<keyword evidence="4" id="KW-0507">mRNA processing</keyword>
<keyword evidence="7" id="KW-0539">Nucleus</keyword>
<evidence type="ECO:0000256" key="3">
    <source>
        <dbReference type="ARBA" id="ARBA00018242"/>
    </source>
</evidence>